<evidence type="ECO:0000256" key="1">
    <source>
        <dbReference type="SAM" id="MobiDB-lite"/>
    </source>
</evidence>
<comment type="caution">
    <text evidence="2">The sequence shown here is derived from an EMBL/GenBank/DDBJ whole genome shotgun (WGS) entry which is preliminary data.</text>
</comment>
<evidence type="ECO:0000313" key="2">
    <source>
        <dbReference type="EMBL" id="TFZ03073.1"/>
    </source>
</evidence>
<protein>
    <submittedName>
        <fullName evidence="2">Uncharacterized protein</fullName>
    </submittedName>
</protein>
<gene>
    <name evidence="2" type="ORF">EZ313_17830</name>
</gene>
<dbReference type="Proteomes" id="UP000298180">
    <property type="component" value="Unassembled WGS sequence"/>
</dbReference>
<accession>A0A4Z0BUU7</accession>
<organism evidence="2 3">
    <name type="scientific">Ramlibacter henchirensis</name>
    <dbReference type="NCBI Taxonomy" id="204072"/>
    <lineage>
        <taxon>Bacteria</taxon>
        <taxon>Pseudomonadati</taxon>
        <taxon>Pseudomonadota</taxon>
        <taxon>Betaproteobacteria</taxon>
        <taxon>Burkholderiales</taxon>
        <taxon>Comamonadaceae</taxon>
        <taxon>Ramlibacter</taxon>
    </lineage>
</organism>
<keyword evidence="3" id="KW-1185">Reference proteome</keyword>
<feature type="region of interest" description="Disordered" evidence="1">
    <location>
        <begin position="172"/>
        <end position="205"/>
    </location>
</feature>
<feature type="region of interest" description="Disordered" evidence="1">
    <location>
        <begin position="1"/>
        <end position="29"/>
    </location>
</feature>
<dbReference type="EMBL" id="SMLM01000002">
    <property type="protein sequence ID" value="TFZ03073.1"/>
    <property type="molecule type" value="Genomic_DNA"/>
</dbReference>
<name>A0A4Z0BUU7_9BURK</name>
<reference evidence="2 3" key="1">
    <citation type="submission" date="2019-03" db="EMBL/GenBank/DDBJ databases">
        <title>Ramlibacter henchirensis DSM 14656, whole genome shotgun sequence.</title>
        <authorList>
            <person name="Zhang X."/>
            <person name="Feng G."/>
            <person name="Zhu H."/>
        </authorList>
    </citation>
    <scope>NUCLEOTIDE SEQUENCE [LARGE SCALE GENOMIC DNA]</scope>
    <source>
        <strain evidence="2 3">DSM 14656</strain>
    </source>
</reference>
<evidence type="ECO:0000313" key="3">
    <source>
        <dbReference type="Proteomes" id="UP000298180"/>
    </source>
</evidence>
<proteinExistence type="predicted"/>
<dbReference type="RefSeq" id="WP_135264596.1">
    <property type="nucleotide sequence ID" value="NZ_SMLM01000002.1"/>
</dbReference>
<dbReference type="AlphaFoldDB" id="A0A4Z0BUU7"/>
<sequence>MTHQDLMMGIPNARRSGGPRSPEGKVSASRNAFKTGVAAIGWYHPQEEAEYQELFGELLEQYAQATTVVRLLIERLATNSVKLRRLERLDNALHQKARLFAEDIAGERPENSVASLLPDTPQGRASAAAIMADAAMPPVEWTNSIERARINLERQISRLIEHIERVYQPAPASAGRLRLPGQDEADISDATILAQQPQPDARPGA</sequence>